<dbReference type="EMBL" id="JBBLYY010000057">
    <property type="protein sequence ID" value="MEK0172030.1"/>
    <property type="molecule type" value="Genomic_DNA"/>
</dbReference>
<comment type="similarity">
    <text evidence="6">Belongs to the ABC-4 integral membrane protein family.</text>
</comment>
<protein>
    <submittedName>
        <fullName evidence="11">ABC transporter permease</fullName>
    </submittedName>
</protein>
<feature type="transmembrane region" description="Helical" evidence="8">
    <location>
        <begin position="388"/>
        <end position="412"/>
    </location>
</feature>
<evidence type="ECO:0000256" key="8">
    <source>
        <dbReference type="SAM" id="Phobius"/>
    </source>
</evidence>
<dbReference type="InterPro" id="IPR003838">
    <property type="entry name" value="ABC3_permease_C"/>
</dbReference>
<keyword evidence="4 8" id="KW-1133">Transmembrane helix</keyword>
<dbReference type="RefSeq" id="WP_340195928.1">
    <property type="nucleotide sequence ID" value="NZ_JBBKAP010000017.1"/>
</dbReference>
<dbReference type="InterPro" id="IPR050250">
    <property type="entry name" value="Macrolide_Exporter_MacB"/>
</dbReference>
<keyword evidence="5 8" id="KW-0472">Membrane</keyword>
<evidence type="ECO:0000256" key="5">
    <source>
        <dbReference type="ARBA" id="ARBA00023136"/>
    </source>
</evidence>
<name>A0ABU8YB21_9MICO</name>
<dbReference type="InterPro" id="IPR025857">
    <property type="entry name" value="MacB_PCD"/>
</dbReference>
<reference evidence="11 12" key="1">
    <citation type="submission" date="2024-03" db="EMBL/GenBank/DDBJ databases">
        <title>Whole genomes of four grape xylem sap localized bacterial endophytes.</title>
        <authorList>
            <person name="Kumar G."/>
            <person name="Savka M.A."/>
        </authorList>
    </citation>
    <scope>NUCLEOTIDE SEQUENCE [LARGE SCALE GENOMIC DNA]</scope>
    <source>
        <strain evidence="11 12">RIT_GXS8</strain>
    </source>
</reference>
<feature type="transmembrane region" description="Helical" evidence="8">
    <location>
        <begin position="20"/>
        <end position="41"/>
    </location>
</feature>
<feature type="compositionally biased region" description="Low complexity" evidence="7">
    <location>
        <begin position="76"/>
        <end position="98"/>
    </location>
</feature>
<feature type="transmembrane region" description="Helical" evidence="8">
    <location>
        <begin position="335"/>
        <end position="356"/>
    </location>
</feature>
<keyword evidence="2" id="KW-1003">Cell membrane</keyword>
<evidence type="ECO:0000256" key="1">
    <source>
        <dbReference type="ARBA" id="ARBA00004651"/>
    </source>
</evidence>
<feature type="region of interest" description="Disordered" evidence="7">
    <location>
        <begin position="137"/>
        <end position="178"/>
    </location>
</feature>
<dbReference type="PANTHER" id="PTHR30572">
    <property type="entry name" value="MEMBRANE COMPONENT OF TRANSPORTER-RELATED"/>
    <property type="match status" value="1"/>
</dbReference>
<evidence type="ECO:0000256" key="7">
    <source>
        <dbReference type="SAM" id="MobiDB-lite"/>
    </source>
</evidence>
<dbReference type="PANTHER" id="PTHR30572:SF4">
    <property type="entry name" value="ABC TRANSPORTER PERMEASE YTRF"/>
    <property type="match status" value="1"/>
</dbReference>
<feature type="domain" description="ABC3 transporter permease C-terminal" evidence="9">
    <location>
        <begin position="339"/>
        <end position="500"/>
    </location>
</feature>
<keyword evidence="12" id="KW-1185">Reference proteome</keyword>
<sequence length="510" mass="50049">MFLTYLRRELTNRKKQTVIIAIGMALAIALVVIVSSIAGGVKAAQSSVLQSVYGVGTDITVTKTTTPSASGSGRPSFDFGSQSGDDSDSSGSTDLSQSRLAVARGTSTLSAANLTTVTGTDGVKAATGVLTLENSTFSGQVQQSTDGSSTDSSSSDSSGADSSTQQGPPSGGGGFGGGSFDVDSFTVTGIPVSGDAVGPLTSTELTKGRTFTAKDAGKDVVVLDASYAKSESKAVGDTVDIGGTDFEVIGIVTSTGSSSTTGSNTYIPLDTAQALADLDGKVTSIYVSAESSSDVSAIKTALQQKLTTATVSTESDLASSVSGSLSTASSLVSNLGTWLSIVVLAAAFLIAILFTISGVTRRTREFGTLKAIGWSNGRITRQVAGESLVQGLIGGVLGAAAGLIGILVVNVISPTISASASTTTSGGGGMPGGAATAAAGSGTTGGAPAGGFGGGAGTASTTDVVLHAPVTVEVILLAIGLAILGGLIAGALGGWRASRLRPAEALRSVA</sequence>
<evidence type="ECO:0000256" key="4">
    <source>
        <dbReference type="ARBA" id="ARBA00022989"/>
    </source>
</evidence>
<proteinExistence type="inferred from homology"/>
<comment type="caution">
    <text evidence="11">The sequence shown here is derived from an EMBL/GenBank/DDBJ whole genome shotgun (WGS) entry which is preliminary data.</text>
</comment>
<evidence type="ECO:0000256" key="2">
    <source>
        <dbReference type="ARBA" id="ARBA00022475"/>
    </source>
</evidence>
<evidence type="ECO:0000313" key="12">
    <source>
        <dbReference type="Proteomes" id="UP001370299"/>
    </source>
</evidence>
<feature type="domain" description="MacB-like periplasmic core" evidence="10">
    <location>
        <begin position="17"/>
        <end position="304"/>
    </location>
</feature>
<accession>A0ABU8YB21</accession>
<feature type="region of interest" description="Disordered" evidence="7">
    <location>
        <begin position="63"/>
        <end position="99"/>
    </location>
</feature>
<keyword evidence="3 8" id="KW-0812">Transmembrane</keyword>
<evidence type="ECO:0000256" key="6">
    <source>
        <dbReference type="ARBA" id="ARBA00038076"/>
    </source>
</evidence>
<evidence type="ECO:0000313" key="11">
    <source>
        <dbReference type="EMBL" id="MEK0172030.1"/>
    </source>
</evidence>
<feature type="compositionally biased region" description="Gly residues" evidence="7">
    <location>
        <begin position="169"/>
        <end position="178"/>
    </location>
</feature>
<evidence type="ECO:0000259" key="10">
    <source>
        <dbReference type="Pfam" id="PF12704"/>
    </source>
</evidence>
<dbReference type="Pfam" id="PF12704">
    <property type="entry name" value="MacB_PCD"/>
    <property type="match status" value="1"/>
</dbReference>
<comment type="subcellular location">
    <subcellularLocation>
        <location evidence="1">Cell membrane</location>
        <topology evidence="1">Multi-pass membrane protein</topology>
    </subcellularLocation>
</comment>
<dbReference type="Proteomes" id="UP001370299">
    <property type="component" value="Unassembled WGS sequence"/>
</dbReference>
<organism evidence="11 12">
    <name type="scientific">Curtobacterium citreum</name>
    <dbReference type="NCBI Taxonomy" id="2036"/>
    <lineage>
        <taxon>Bacteria</taxon>
        <taxon>Bacillati</taxon>
        <taxon>Actinomycetota</taxon>
        <taxon>Actinomycetes</taxon>
        <taxon>Micrococcales</taxon>
        <taxon>Microbacteriaceae</taxon>
        <taxon>Curtobacterium</taxon>
    </lineage>
</organism>
<gene>
    <name evidence="11" type="ORF">WMN62_11155</name>
</gene>
<feature type="compositionally biased region" description="Low complexity" evidence="7">
    <location>
        <begin position="138"/>
        <end position="168"/>
    </location>
</feature>
<dbReference type="Pfam" id="PF02687">
    <property type="entry name" value="FtsX"/>
    <property type="match status" value="1"/>
</dbReference>
<evidence type="ECO:0000259" key="9">
    <source>
        <dbReference type="Pfam" id="PF02687"/>
    </source>
</evidence>
<feature type="transmembrane region" description="Helical" evidence="8">
    <location>
        <begin position="474"/>
        <end position="495"/>
    </location>
</feature>
<evidence type="ECO:0000256" key="3">
    <source>
        <dbReference type="ARBA" id="ARBA00022692"/>
    </source>
</evidence>